<dbReference type="PANTHER" id="PTHR35908">
    <property type="entry name" value="HYPOTHETICAL FUSION PROTEIN"/>
    <property type="match status" value="1"/>
</dbReference>
<dbReference type="Proteomes" id="UP000662857">
    <property type="component" value="Chromosome"/>
</dbReference>
<dbReference type="InterPro" id="IPR041581">
    <property type="entry name" value="Glyoxalase_6"/>
</dbReference>
<evidence type="ECO:0000259" key="2">
    <source>
        <dbReference type="Pfam" id="PF18029"/>
    </source>
</evidence>
<dbReference type="InterPro" id="IPR029068">
    <property type="entry name" value="Glyas_Bleomycin-R_OHBP_Dase"/>
</dbReference>
<dbReference type="RefSeq" id="WP_239674598.1">
    <property type="nucleotide sequence ID" value="NZ_CP070499.1"/>
</dbReference>
<accession>A0A895YAR1</accession>
<feature type="domain" description="Glyoxalase-like" evidence="2">
    <location>
        <begin position="6"/>
        <end position="79"/>
    </location>
</feature>
<dbReference type="Pfam" id="PF18029">
    <property type="entry name" value="Glyoxalase_6"/>
    <property type="match status" value="1"/>
</dbReference>
<dbReference type="Gene3D" id="3.10.180.10">
    <property type="entry name" value="2,3-Dihydroxybiphenyl 1,2-Dioxygenase, domain 1"/>
    <property type="match status" value="1"/>
</dbReference>
<dbReference type="AlphaFoldDB" id="A0A895YAR1"/>
<feature type="compositionally biased region" description="Basic and acidic residues" evidence="1">
    <location>
        <begin position="73"/>
        <end position="83"/>
    </location>
</feature>
<keyword evidence="4" id="KW-1185">Reference proteome</keyword>
<gene>
    <name evidence="3" type="ORF">JQS43_12585</name>
</gene>
<organism evidence="3 4">
    <name type="scientific">Natronosporangium hydrolyticum</name>
    <dbReference type="NCBI Taxonomy" id="2811111"/>
    <lineage>
        <taxon>Bacteria</taxon>
        <taxon>Bacillati</taxon>
        <taxon>Actinomycetota</taxon>
        <taxon>Actinomycetes</taxon>
        <taxon>Micromonosporales</taxon>
        <taxon>Micromonosporaceae</taxon>
        <taxon>Natronosporangium</taxon>
    </lineage>
</organism>
<name>A0A895YAR1_9ACTN</name>
<protein>
    <recommendedName>
        <fullName evidence="2">Glyoxalase-like domain-containing protein</fullName>
    </recommendedName>
</protein>
<reference evidence="3" key="1">
    <citation type="submission" date="2021-02" db="EMBL/GenBank/DDBJ databases">
        <title>Natrosporangium hydrolyticum gen. nov., sp. nov, a haloalkaliphilic actinobacterium from a soda solonchak soil.</title>
        <authorList>
            <person name="Sorokin D.Y."/>
            <person name="Khijniak T.V."/>
            <person name="Zakharycheva A.P."/>
            <person name="Boueva O.V."/>
            <person name="Ariskina E.V."/>
            <person name="Hahnke R.L."/>
            <person name="Bunk B."/>
            <person name="Sproer C."/>
            <person name="Schumann P."/>
            <person name="Evtushenko L.I."/>
            <person name="Kublanov I.V."/>
        </authorList>
    </citation>
    <scope>NUCLEOTIDE SEQUENCE</scope>
    <source>
        <strain evidence="3">DSM 106523</strain>
    </source>
</reference>
<dbReference type="EMBL" id="CP070499">
    <property type="protein sequence ID" value="QSB12563.1"/>
    <property type="molecule type" value="Genomic_DNA"/>
</dbReference>
<evidence type="ECO:0000313" key="4">
    <source>
        <dbReference type="Proteomes" id="UP000662857"/>
    </source>
</evidence>
<dbReference type="PANTHER" id="PTHR35908:SF1">
    <property type="entry name" value="CONSERVED PROTEIN"/>
    <property type="match status" value="1"/>
</dbReference>
<sequence length="95" mass="10256">MRLGNITFDCHDPGRLARFWAAVFGYPTGGSALDAPEEITRPLREAGLTDDDLASRGLAEDPTGAGPRLYFHRVPEGKRDEPRATGNGVTCRNAS</sequence>
<feature type="region of interest" description="Disordered" evidence="1">
    <location>
        <begin position="46"/>
        <end position="95"/>
    </location>
</feature>
<proteinExistence type="predicted"/>
<evidence type="ECO:0000313" key="3">
    <source>
        <dbReference type="EMBL" id="QSB12563.1"/>
    </source>
</evidence>
<evidence type="ECO:0000256" key="1">
    <source>
        <dbReference type="SAM" id="MobiDB-lite"/>
    </source>
</evidence>
<dbReference type="KEGG" id="nhy:JQS43_12585"/>